<evidence type="ECO:0000256" key="1">
    <source>
        <dbReference type="SAM" id="Phobius"/>
    </source>
</evidence>
<keyword evidence="1" id="KW-1133">Transmembrane helix</keyword>
<evidence type="ECO:0000313" key="3">
    <source>
        <dbReference type="Proteomes" id="UP000276603"/>
    </source>
</evidence>
<comment type="caution">
    <text evidence="2">The sequence shown here is derived from an EMBL/GenBank/DDBJ whole genome shotgun (WGS) entry which is preliminary data.</text>
</comment>
<evidence type="ECO:0000313" key="2">
    <source>
        <dbReference type="EMBL" id="RKN77946.1"/>
    </source>
</evidence>
<dbReference type="AlphaFoldDB" id="A0A3B0C3X4"/>
<name>A0A3B0C3X4_9FLAO</name>
<keyword evidence="1" id="KW-0812">Transmembrane</keyword>
<protein>
    <submittedName>
        <fullName evidence="2">Uncharacterized protein</fullName>
    </submittedName>
</protein>
<organism evidence="2 3">
    <name type="scientific">Ulvibacterium marinum</name>
    <dbReference type="NCBI Taxonomy" id="2419782"/>
    <lineage>
        <taxon>Bacteria</taxon>
        <taxon>Pseudomonadati</taxon>
        <taxon>Bacteroidota</taxon>
        <taxon>Flavobacteriia</taxon>
        <taxon>Flavobacteriales</taxon>
        <taxon>Flavobacteriaceae</taxon>
        <taxon>Ulvibacterium</taxon>
    </lineage>
</organism>
<accession>A0A3B0C3X4</accession>
<dbReference type="OrthoDB" id="964016at2"/>
<dbReference type="Proteomes" id="UP000276603">
    <property type="component" value="Unassembled WGS sequence"/>
</dbReference>
<dbReference type="EMBL" id="RBCJ01000005">
    <property type="protein sequence ID" value="RKN77946.1"/>
    <property type="molecule type" value="Genomic_DNA"/>
</dbReference>
<dbReference type="RefSeq" id="WP_120713843.1">
    <property type="nucleotide sequence ID" value="NZ_RBCJ01000005.1"/>
</dbReference>
<reference evidence="2 3" key="1">
    <citation type="submission" date="2018-10" db="EMBL/GenBank/DDBJ databases">
        <title>Ulvibacterium marinum gen. nov., sp. nov., a novel marine bacterium of the family Flavobacteriaceae, isolated from a culture of the green alga Ulva prolifera.</title>
        <authorList>
            <person name="Zhang Z."/>
        </authorList>
    </citation>
    <scope>NUCLEOTIDE SEQUENCE [LARGE SCALE GENOMIC DNA]</scope>
    <source>
        <strain evidence="2 3">CCMM003</strain>
    </source>
</reference>
<keyword evidence="3" id="KW-1185">Reference proteome</keyword>
<keyword evidence="1" id="KW-0472">Membrane</keyword>
<gene>
    <name evidence="2" type="ORF">D7Z94_22265</name>
</gene>
<proteinExistence type="predicted"/>
<sequence>MNKPKLMDDREKWTDGVLKSLEGIKRATPKNDLFDSIISEIPENRTISIMYLGWVAAAACLIILLNAYVLKLQIESVQDSTRDEENQISLLTDYTF</sequence>
<feature type="transmembrane region" description="Helical" evidence="1">
    <location>
        <begin position="49"/>
        <end position="70"/>
    </location>
</feature>